<dbReference type="Proteomes" id="UP000710385">
    <property type="component" value="Unassembled WGS sequence"/>
</dbReference>
<sequence length="112" mass="13332">MAVIDTIEHELKAMLDRMHEQLERDGAIDSNDWRRTMDLAVAGHTVATDEAWKMKFSWQRDPVVARKLHEKARRFHQLQDLLRAAHTPERQEDLLRELRRPYSLEDHPALNR</sequence>
<reference evidence="1" key="1">
    <citation type="submission" date="2020-05" db="EMBL/GenBank/DDBJ databases">
        <title>High-Quality Genomes of Partial-Nitritation/Anammox System by Hierarchical Clustering Based Hybrid Assembly.</title>
        <authorList>
            <person name="Liu L."/>
            <person name="Wang Y."/>
            <person name="Che Y."/>
            <person name="Chen Y."/>
            <person name="Xia Y."/>
            <person name="Luo R."/>
            <person name="Cheng S.H."/>
            <person name="Zheng C."/>
            <person name="Zhang T."/>
        </authorList>
    </citation>
    <scope>NUCLEOTIDE SEQUENCE</scope>
    <source>
        <strain evidence="1">H1_PAT1</strain>
    </source>
</reference>
<protein>
    <submittedName>
        <fullName evidence="1">Uncharacterized protein</fullName>
    </submittedName>
</protein>
<comment type="caution">
    <text evidence="1">The sequence shown here is derived from an EMBL/GenBank/DDBJ whole genome shotgun (WGS) entry which is preliminary data.</text>
</comment>
<proteinExistence type="predicted"/>
<organism evidence="1 2">
    <name type="scientific">candidate division WWE3 bacterium</name>
    <dbReference type="NCBI Taxonomy" id="2053526"/>
    <lineage>
        <taxon>Bacteria</taxon>
        <taxon>Katanobacteria</taxon>
    </lineage>
</organism>
<evidence type="ECO:0000313" key="2">
    <source>
        <dbReference type="Proteomes" id="UP000710385"/>
    </source>
</evidence>
<accession>A0A928Y6J2</accession>
<evidence type="ECO:0000313" key="1">
    <source>
        <dbReference type="EMBL" id="MBE7525071.1"/>
    </source>
</evidence>
<dbReference type="AlphaFoldDB" id="A0A928Y6J2"/>
<gene>
    <name evidence="1" type="ORF">HS096_01585</name>
</gene>
<name>A0A928Y6J2_UNCKA</name>
<dbReference type="EMBL" id="JABTTY010000001">
    <property type="protein sequence ID" value="MBE7525071.1"/>
    <property type="molecule type" value="Genomic_DNA"/>
</dbReference>